<keyword evidence="3" id="KW-1185">Reference proteome</keyword>
<dbReference type="Proteomes" id="UP001357485">
    <property type="component" value="Unassembled WGS sequence"/>
</dbReference>
<proteinExistence type="predicted"/>
<reference evidence="2 3" key="1">
    <citation type="submission" date="2023-08" db="EMBL/GenBank/DDBJ databases">
        <title>Black Yeasts Isolated from many extreme environments.</title>
        <authorList>
            <person name="Coleine C."/>
            <person name="Stajich J.E."/>
            <person name="Selbmann L."/>
        </authorList>
    </citation>
    <scope>NUCLEOTIDE SEQUENCE [LARGE SCALE GENOMIC DNA]</scope>
    <source>
        <strain evidence="2 3">CCFEE 536</strain>
    </source>
</reference>
<feature type="non-terminal residue" evidence="2">
    <location>
        <position position="52"/>
    </location>
</feature>
<feature type="compositionally biased region" description="Pro residues" evidence="1">
    <location>
        <begin position="36"/>
        <end position="45"/>
    </location>
</feature>
<name>A0ABR0KAZ1_9PEZI</name>
<gene>
    <name evidence="2" type="ORF">LTR16_007651</name>
</gene>
<protein>
    <submittedName>
        <fullName evidence="2">Uncharacterized protein</fullName>
    </submittedName>
</protein>
<organism evidence="2 3">
    <name type="scientific">Cryomyces antarcticus</name>
    <dbReference type="NCBI Taxonomy" id="329879"/>
    <lineage>
        <taxon>Eukaryota</taxon>
        <taxon>Fungi</taxon>
        <taxon>Dikarya</taxon>
        <taxon>Ascomycota</taxon>
        <taxon>Pezizomycotina</taxon>
        <taxon>Dothideomycetes</taxon>
        <taxon>Dothideomycetes incertae sedis</taxon>
        <taxon>Cryomyces</taxon>
    </lineage>
</organism>
<evidence type="ECO:0000313" key="2">
    <source>
        <dbReference type="EMBL" id="KAK5092773.1"/>
    </source>
</evidence>
<dbReference type="EMBL" id="JAVRRA010026289">
    <property type="protein sequence ID" value="KAK5092773.1"/>
    <property type="molecule type" value="Genomic_DNA"/>
</dbReference>
<feature type="region of interest" description="Disordered" evidence="1">
    <location>
        <begin position="1"/>
        <end position="52"/>
    </location>
</feature>
<evidence type="ECO:0000313" key="3">
    <source>
        <dbReference type="Proteomes" id="UP001357485"/>
    </source>
</evidence>
<sequence length="52" mass="5768">MSASDVAPHPNEAIPSIENVERRSTDEDTSGEDPEPSQPRLPPQPVMLEERE</sequence>
<comment type="caution">
    <text evidence="2">The sequence shown here is derived from an EMBL/GenBank/DDBJ whole genome shotgun (WGS) entry which is preliminary data.</text>
</comment>
<accession>A0ABR0KAZ1</accession>
<evidence type="ECO:0000256" key="1">
    <source>
        <dbReference type="SAM" id="MobiDB-lite"/>
    </source>
</evidence>